<evidence type="ECO:0000256" key="2">
    <source>
        <dbReference type="ARBA" id="ARBA00022679"/>
    </source>
</evidence>
<dbReference type="GO" id="GO:0008171">
    <property type="term" value="F:O-methyltransferase activity"/>
    <property type="evidence" value="ECO:0007669"/>
    <property type="project" value="InterPro"/>
</dbReference>
<dbReference type="Pfam" id="PF08100">
    <property type="entry name" value="Dimerisation"/>
    <property type="match status" value="1"/>
</dbReference>
<feature type="domain" description="O-methyltransferase C-terminal" evidence="6">
    <location>
        <begin position="134"/>
        <end position="259"/>
    </location>
</feature>
<dbReference type="InterPro" id="IPR036390">
    <property type="entry name" value="WH_DNA-bd_sf"/>
</dbReference>
<dbReference type="PROSITE" id="PS51683">
    <property type="entry name" value="SAM_OMT_II"/>
    <property type="match status" value="1"/>
</dbReference>
<keyword evidence="9" id="KW-1185">Reference proteome</keyword>
<dbReference type="SUPFAM" id="SSF46785">
    <property type="entry name" value="Winged helix' DNA-binding domain"/>
    <property type="match status" value="1"/>
</dbReference>
<keyword evidence="2" id="KW-0808">Transferase</keyword>
<dbReference type="OrthoDB" id="1606438at2759"/>
<dbReference type="Proteomes" id="UP000224567">
    <property type="component" value="Unassembled WGS sequence"/>
</dbReference>
<dbReference type="InterPro" id="IPR012967">
    <property type="entry name" value="COMT_dimerisation"/>
</dbReference>
<evidence type="ECO:0000256" key="3">
    <source>
        <dbReference type="ARBA" id="ARBA00022691"/>
    </source>
</evidence>
<reference evidence="8 9" key="1">
    <citation type="journal article" date="2017" name="Genome Biol.">
        <title>New reference genome sequences of hot pepper reveal the massive evolution of plant disease-resistance genes by retroduplication.</title>
        <authorList>
            <person name="Kim S."/>
            <person name="Park J."/>
            <person name="Yeom S.I."/>
            <person name="Kim Y.M."/>
            <person name="Seo E."/>
            <person name="Kim K.T."/>
            <person name="Kim M.S."/>
            <person name="Lee J.M."/>
            <person name="Cheong K."/>
            <person name="Shin H.S."/>
            <person name="Kim S.B."/>
            <person name="Han K."/>
            <person name="Lee J."/>
            <person name="Park M."/>
            <person name="Lee H.A."/>
            <person name="Lee H.Y."/>
            <person name="Lee Y."/>
            <person name="Oh S."/>
            <person name="Lee J.H."/>
            <person name="Choi E."/>
            <person name="Choi E."/>
            <person name="Lee S.E."/>
            <person name="Jeon J."/>
            <person name="Kim H."/>
            <person name="Choi G."/>
            <person name="Song H."/>
            <person name="Lee J."/>
            <person name="Lee S.C."/>
            <person name="Kwon J.K."/>
            <person name="Lee H.Y."/>
            <person name="Koo N."/>
            <person name="Hong Y."/>
            <person name="Kim R.W."/>
            <person name="Kang W.H."/>
            <person name="Huh J.H."/>
            <person name="Kang B.C."/>
            <person name="Yang T.J."/>
            <person name="Lee Y.H."/>
            <person name="Bennetzen J.L."/>
            <person name="Choi D."/>
        </authorList>
    </citation>
    <scope>NUCLEOTIDE SEQUENCE [LARGE SCALE GENOMIC DNA]</scope>
    <source>
        <strain evidence="9">cv. PBC81</strain>
    </source>
</reference>
<evidence type="ECO:0000259" key="7">
    <source>
        <dbReference type="Pfam" id="PF08100"/>
    </source>
</evidence>
<evidence type="ECO:0008006" key="10">
    <source>
        <dbReference type="Google" id="ProtNLM"/>
    </source>
</evidence>
<feature type="active site" description="Proton acceptor" evidence="5">
    <location>
        <position position="297"/>
    </location>
</feature>
<reference evidence="9" key="2">
    <citation type="journal article" date="2017" name="J. Anim. Genet.">
        <title>Multiple reference genome sequences of hot pepper reveal the massive evolution of plant disease resistance genes by retroduplication.</title>
        <authorList>
            <person name="Kim S."/>
            <person name="Park J."/>
            <person name="Yeom S.-I."/>
            <person name="Kim Y.-M."/>
            <person name="Seo E."/>
            <person name="Kim K.-T."/>
            <person name="Kim M.-S."/>
            <person name="Lee J.M."/>
            <person name="Cheong K."/>
            <person name="Shin H.-S."/>
            <person name="Kim S.-B."/>
            <person name="Han K."/>
            <person name="Lee J."/>
            <person name="Park M."/>
            <person name="Lee H.-A."/>
            <person name="Lee H.-Y."/>
            <person name="Lee Y."/>
            <person name="Oh S."/>
            <person name="Lee J.H."/>
            <person name="Choi E."/>
            <person name="Choi E."/>
            <person name="Lee S.E."/>
            <person name="Jeon J."/>
            <person name="Kim H."/>
            <person name="Choi G."/>
            <person name="Song H."/>
            <person name="Lee J."/>
            <person name="Lee S.-C."/>
            <person name="Kwon J.-K."/>
            <person name="Lee H.-Y."/>
            <person name="Koo N."/>
            <person name="Hong Y."/>
            <person name="Kim R.W."/>
            <person name="Kang W.-H."/>
            <person name="Huh J.H."/>
            <person name="Kang B.-C."/>
            <person name="Yang T.-J."/>
            <person name="Lee Y.-H."/>
            <person name="Bennetzen J.L."/>
            <person name="Choi D."/>
        </authorList>
    </citation>
    <scope>NUCLEOTIDE SEQUENCE [LARGE SCALE GENOMIC DNA]</scope>
    <source>
        <strain evidence="9">cv. PBC81</strain>
    </source>
</reference>
<evidence type="ECO:0000256" key="4">
    <source>
        <dbReference type="ARBA" id="ARBA00034481"/>
    </source>
</evidence>
<dbReference type="InterPro" id="IPR029063">
    <property type="entry name" value="SAM-dependent_MTases_sf"/>
</dbReference>
<proteinExistence type="inferred from homology"/>
<dbReference type="InterPro" id="IPR036388">
    <property type="entry name" value="WH-like_DNA-bd_sf"/>
</dbReference>
<evidence type="ECO:0000313" key="8">
    <source>
        <dbReference type="EMBL" id="PHT57089.1"/>
    </source>
</evidence>
<dbReference type="SUPFAM" id="SSF53335">
    <property type="entry name" value="S-adenosyl-L-methionine-dependent methyltransferases"/>
    <property type="match status" value="2"/>
</dbReference>
<dbReference type="Gene3D" id="3.40.50.150">
    <property type="entry name" value="Vaccinia Virus protein VP39"/>
    <property type="match status" value="1"/>
</dbReference>
<dbReference type="GO" id="GO:0032259">
    <property type="term" value="P:methylation"/>
    <property type="evidence" value="ECO:0007669"/>
    <property type="project" value="UniProtKB-KW"/>
</dbReference>
<name>A0A2G2XHZ7_CAPBA</name>
<comment type="caution">
    <text evidence="8">The sequence shown here is derived from an EMBL/GenBank/DDBJ whole genome shotgun (WGS) entry which is preliminary data.</text>
</comment>
<dbReference type="GO" id="GO:0046983">
    <property type="term" value="F:protein dimerization activity"/>
    <property type="evidence" value="ECO:0007669"/>
    <property type="project" value="InterPro"/>
</dbReference>
<dbReference type="PIRSF" id="PIRSF005739">
    <property type="entry name" value="O-mtase"/>
    <property type="match status" value="1"/>
</dbReference>
<keyword evidence="3" id="KW-0949">S-adenosyl-L-methionine</keyword>
<dbReference type="Pfam" id="PF00891">
    <property type="entry name" value="Methyltransf_2"/>
    <property type="match status" value="2"/>
</dbReference>
<organism evidence="8 9">
    <name type="scientific">Capsicum baccatum</name>
    <name type="common">Peruvian pepper</name>
    <dbReference type="NCBI Taxonomy" id="33114"/>
    <lineage>
        <taxon>Eukaryota</taxon>
        <taxon>Viridiplantae</taxon>
        <taxon>Streptophyta</taxon>
        <taxon>Embryophyta</taxon>
        <taxon>Tracheophyta</taxon>
        <taxon>Spermatophyta</taxon>
        <taxon>Magnoliopsida</taxon>
        <taxon>eudicotyledons</taxon>
        <taxon>Gunneridae</taxon>
        <taxon>Pentapetalae</taxon>
        <taxon>asterids</taxon>
        <taxon>lamiids</taxon>
        <taxon>Solanales</taxon>
        <taxon>Solanaceae</taxon>
        <taxon>Solanoideae</taxon>
        <taxon>Capsiceae</taxon>
        <taxon>Capsicum</taxon>
    </lineage>
</organism>
<dbReference type="InterPro" id="IPR001077">
    <property type="entry name" value="COMT_C"/>
</dbReference>
<feature type="domain" description="O-methyltransferase C-terminal" evidence="6">
    <location>
        <begin position="293"/>
        <end position="371"/>
    </location>
</feature>
<comment type="similarity">
    <text evidence="4">Belongs to the class I-like SAM-binding methyltransferase superfamily. Cation-independent O-methyltransferase family. COMT subfamily.</text>
</comment>
<evidence type="ECO:0000313" key="9">
    <source>
        <dbReference type="Proteomes" id="UP000224567"/>
    </source>
</evidence>
<dbReference type="EMBL" id="MLFT02000002">
    <property type="protein sequence ID" value="PHT57089.1"/>
    <property type="molecule type" value="Genomic_DNA"/>
</dbReference>
<gene>
    <name evidence="8" type="ORF">CQW23_05575</name>
</gene>
<feature type="domain" description="O-methyltransferase dimerisation" evidence="7">
    <location>
        <begin position="24"/>
        <end position="112"/>
    </location>
</feature>
<dbReference type="Gene3D" id="1.10.10.10">
    <property type="entry name" value="Winged helix-like DNA-binding domain superfamily/Winged helix DNA-binding domain"/>
    <property type="match status" value="1"/>
</dbReference>
<accession>A0A2G2XHZ7</accession>
<dbReference type="AlphaFoldDB" id="A0A2G2XHZ7"/>
<evidence type="ECO:0000259" key="6">
    <source>
        <dbReference type="Pfam" id="PF00891"/>
    </source>
</evidence>
<evidence type="ECO:0000256" key="1">
    <source>
        <dbReference type="ARBA" id="ARBA00022603"/>
    </source>
</evidence>
<protein>
    <recommendedName>
        <fullName evidence="10">Trans-resveratrol di-O-methyltransferase</fullName>
    </recommendedName>
</protein>
<sequence length="390" mass="44340">MADHNDQNLAPSELLLAETQSWNQLYFFIEHVTLKCALQLGIPDAITKHGKPMTLSKLMSSLSISPSKYPYFHRLTRILVRYGLLILQKHEDTNVDDGDDGKGCYSLAPADRYIMKDGPWNSMEDQDSFFFKAWNCLGDWFRNEDPSSFYTAYGDLFWSKLSRDTSSGNWFHVNMARDSRSFMNVLIGNVFKDVFKGLTSLVDVGGGTGTVAMIITKKFPDMKCIVLDLPPIVANLHGSENLEFVAGDMFQKIPPVNAVYSSRKGSEKLALGSKFEFHCYEGLPIAELEWRKESILHDWNDEECVKILKNCKDAITGSGKVIIIDMVMENPELDDVSFQAQLFIDMLMMVFLGSKERNKKEWEKLFFDAGFTSYKIILTLGLRSVIEVYP</sequence>
<evidence type="ECO:0000256" key="5">
    <source>
        <dbReference type="PIRSR" id="PIRSR005739-1"/>
    </source>
</evidence>
<dbReference type="InterPro" id="IPR016461">
    <property type="entry name" value="COMT-like"/>
</dbReference>
<dbReference type="PANTHER" id="PTHR11746">
    <property type="entry name" value="O-METHYLTRANSFERASE"/>
    <property type="match status" value="1"/>
</dbReference>
<keyword evidence="1" id="KW-0489">Methyltransferase</keyword>
<dbReference type="GO" id="GO:0009813">
    <property type="term" value="P:flavonoid biosynthetic process"/>
    <property type="evidence" value="ECO:0007669"/>
    <property type="project" value="UniProtKB-ARBA"/>
</dbReference>